<name>A0A0E9QNP7_ANGAN</name>
<proteinExistence type="predicted"/>
<protein>
    <submittedName>
        <fullName evidence="1">Uncharacterized protein</fullName>
    </submittedName>
</protein>
<dbReference type="AlphaFoldDB" id="A0A0E9QNP7"/>
<reference evidence="1" key="1">
    <citation type="submission" date="2014-11" db="EMBL/GenBank/DDBJ databases">
        <authorList>
            <person name="Amaro Gonzalez C."/>
        </authorList>
    </citation>
    <scope>NUCLEOTIDE SEQUENCE</scope>
</reference>
<evidence type="ECO:0000313" key="1">
    <source>
        <dbReference type="EMBL" id="JAH18439.1"/>
    </source>
</evidence>
<reference evidence="1" key="2">
    <citation type="journal article" date="2015" name="Fish Shellfish Immunol.">
        <title>Early steps in the European eel (Anguilla anguilla)-Vibrio vulnificus interaction in the gills: Role of the RtxA13 toxin.</title>
        <authorList>
            <person name="Callol A."/>
            <person name="Pajuelo D."/>
            <person name="Ebbesson L."/>
            <person name="Teles M."/>
            <person name="MacKenzie S."/>
            <person name="Amaro C."/>
        </authorList>
    </citation>
    <scope>NUCLEOTIDE SEQUENCE</scope>
</reference>
<accession>A0A0E9QNP7</accession>
<sequence>MLSVDLKERVVVCAVGPHSERV</sequence>
<organism evidence="1">
    <name type="scientific">Anguilla anguilla</name>
    <name type="common">European freshwater eel</name>
    <name type="synonym">Muraena anguilla</name>
    <dbReference type="NCBI Taxonomy" id="7936"/>
    <lineage>
        <taxon>Eukaryota</taxon>
        <taxon>Metazoa</taxon>
        <taxon>Chordata</taxon>
        <taxon>Craniata</taxon>
        <taxon>Vertebrata</taxon>
        <taxon>Euteleostomi</taxon>
        <taxon>Actinopterygii</taxon>
        <taxon>Neopterygii</taxon>
        <taxon>Teleostei</taxon>
        <taxon>Anguilliformes</taxon>
        <taxon>Anguillidae</taxon>
        <taxon>Anguilla</taxon>
    </lineage>
</organism>
<dbReference type="EMBL" id="GBXM01090138">
    <property type="protein sequence ID" value="JAH18439.1"/>
    <property type="molecule type" value="Transcribed_RNA"/>
</dbReference>